<sequence length="66" mass="7395">MIIILPCTNDYYPYRSVAHQSRMSKIADLVSAGEVDPSKPVLEQPGGPPQKIIRELLSRDDEVRSI</sequence>
<keyword evidence="2" id="KW-1185">Reference proteome</keyword>
<reference evidence="1 2" key="1">
    <citation type="submission" date="2018-11" db="EMBL/GenBank/DDBJ databases">
        <authorList>
            <consortium name="Pathogen Informatics"/>
        </authorList>
    </citation>
    <scope>NUCLEOTIDE SEQUENCE [LARGE SCALE GENOMIC DNA]</scope>
</reference>
<dbReference type="EMBL" id="UYRV01004415">
    <property type="protein sequence ID" value="VDK51462.1"/>
    <property type="molecule type" value="Genomic_DNA"/>
</dbReference>
<accession>A0A3P6QMU6</accession>
<dbReference type="OrthoDB" id="6417226at2759"/>
<gene>
    <name evidence="1" type="ORF">CGOC_LOCUS2073</name>
</gene>
<dbReference type="Proteomes" id="UP000271889">
    <property type="component" value="Unassembled WGS sequence"/>
</dbReference>
<organism evidence="1 2">
    <name type="scientific">Cylicostephanus goldi</name>
    <name type="common">Nematode worm</name>
    <dbReference type="NCBI Taxonomy" id="71465"/>
    <lineage>
        <taxon>Eukaryota</taxon>
        <taxon>Metazoa</taxon>
        <taxon>Ecdysozoa</taxon>
        <taxon>Nematoda</taxon>
        <taxon>Chromadorea</taxon>
        <taxon>Rhabditida</taxon>
        <taxon>Rhabditina</taxon>
        <taxon>Rhabditomorpha</taxon>
        <taxon>Strongyloidea</taxon>
        <taxon>Strongylidae</taxon>
        <taxon>Cylicostephanus</taxon>
    </lineage>
</organism>
<name>A0A3P6QMU6_CYLGO</name>
<proteinExistence type="predicted"/>
<evidence type="ECO:0000313" key="2">
    <source>
        <dbReference type="Proteomes" id="UP000271889"/>
    </source>
</evidence>
<evidence type="ECO:0000313" key="1">
    <source>
        <dbReference type="EMBL" id="VDK51462.1"/>
    </source>
</evidence>
<protein>
    <submittedName>
        <fullName evidence="1">Uncharacterized protein</fullName>
    </submittedName>
</protein>
<dbReference type="AlphaFoldDB" id="A0A3P6QMU6"/>